<reference evidence="9 10" key="1">
    <citation type="submission" date="2024-02" db="EMBL/GenBank/DDBJ databases">
        <title>A novel Gemmatimonadota bacterium.</title>
        <authorList>
            <person name="Du Z.-J."/>
            <person name="Ye Y.-Q."/>
        </authorList>
    </citation>
    <scope>NUCLEOTIDE SEQUENCE [LARGE SCALE GENOMIC DNA]</scope>
    <source>
        <strain evidence="9 10">DH-20</strain>
    </source>
</reference>
<dbReference type="PROSITE" id="PS00211">
    <property type="entry name" value="ABC_TRANSPORTER_1"/>
    <property type="match status" value="1"/>
</dbReference>
<dbReference type="PANTHER" id="PTHR43297">
    <property type="entry name" value="OLIGOPEPTIDE TRANSPORT ATP-BINDING PROTEIN APPD"/>
    <property type="match status" value="1"/>
</dbReference>
<dbReference type="InterPro" id="IPR013563">
    <property type="entry name" value="Oligopep_ABC_C"/>
</dbReference>
<dbReference type="PANTHER" id="PTHR43297:SF2">
    <property type="entry name" value="DIPEPTIDE TRANSPORT ATP-BINDING PROTEIN DPPD"/>
    <property type="match status" value="1"/>
</dbReference>
<dbReference type="Pfam" id="PF00005">
    <property type="entry name" value="ABC_tran"/>
    <property type="match status" value="1"/>
</dbReference>
<proteinExistence type="inferred from homology"/>
<dbReference type="NCBIfam" id="TIGR01727">
    <property type="entry name" value="oligo_HPY"/>
    <property type="match status" value="1"/>
</dbReference>
<keyword evidence="7" id="KW-0472">Membrane</keyword>
<evidence type="ECO:0000256" key="6">
    <source>
        <dbReference type="ARBA" id="ARBA00022840"/>
    </source>
</evidence>
<dbReference type="CDD" id="cd03257">
    <property type="entry name" value="ABC_NikE_OppD_transporters"/>
    <property type="match status" value="1"/>
</dbReference>
<evidence type="ECO:0000256" key="7">
    <source>
        <dbReference type="ARBA" id="ARBA00023136"/>
    </source>
</evidence>
<evidence type="ECO:0000256" key="2">
    <source>
        <dbReference type="ARBA" id="ARBA00005417"/>
    </source>
</evidence>
<keyword evidence="4" id="KW-1003">Cell membrane</keyword>
<dbReference type="Proteomes" id="UP001484239">
    <property type="component" value="Unassembled WGS sequence"/>
</dbReference>
<accession>A0ABU9E758</accession>
<evidence type="ECO:0000256" key="3">
    <source>
        <dbReference type="ARBA" id="ARBA00022448"/>
    </source>
</evidence>
<keyword evidence="10" id="KW-1185">Reference proteome</keyword>
<dbReference type="EMBL" id="JBBHLI010000001">
    <property type="protein sequence ID" value="MEK9499927.1"/>
    <property type="molecule type" value="Genomic_DNA"/>
</dbReference>
<dbReference type="SMART" id="SM00382">
    <property type="entry name" value="AAA"/>
    <property type="match status" value="1"/>
</dbReference>
<dbReference type="SUPFAM" id="SSF52540">
    <property type="entry name" value="P-loop containing nucleoside triphosphate hydrolases"/>
    <property type="match status" value="1"/>
</dbReference>
<evidence type="ECO:0000256" key="4">
    <source>
        <dbReference type="ARBA" id="ARBA00022475"/>
    </source>
</evidence>
<dbReference type="InterPro" id="IPR027417">
    <property type="entry name" value="P-loop_NTPase"/>
</dbReference>
<keyword evidence="6 9" id="KW-0067">ATP-binding</keyword>
<organism evidence="9 10">
    <name type="scientific">Gaopeijia maritima</name>
    <dbReference type="NCBI Taxonomy" id="3119007"/>
    <lineage>
        <taxon>Bacteria</taxon>
        <taxon>Pseudomonadati</taxon>
        <taxon>Gemmatimonadota</taxon>
        <taxon>Longimicrobiia</taxon>
        <taxon>Gaopeijiales</taxon>
        <taxon>Gaopeijiaceae</taxon>
        <taxon>Gaopeijia</taxon>
    </lineage>
</organism>
<evidence type="ECO:0000313" key="9">
    <source>
        <dbReference type="EMBL" id="MEK9499927.1"/>
    </source>
</evidence>
<keyword evidence="3" id="KW-0813">Transport</keyword>
<dbReference type="Gene3D" id="3.40.50.300">
    <property type="entry name" value="P-loop containing nucleotide triphosphate hydrolases"/>
    <property type="match status" value="1"/>
</dbReference>
<comment type="similarity">
    <text evidence="2">Belongs to the ABC transporter superfamily.</text>
</comment>
<gene>
    <name evidence="9" type="ORF">WI372_02885</name>
</gene>
<protein>
    <submittedName>
        <fullName evidence="9">ABC transporter ATP-binding protein</fullName>
    </submittedName>
</protein>
<evidence type="ECO:0000259" key="8">
    <source>
        <dbReference type="PROSITE" id="PS50893"/>
    </source>
</evidence>
<dbReference type="InterPro" id="IPR017871">
    <property type="entry name" value="ABC_transporter-like_CS"/>
</dbReference>
<evidence type="ECO:0000256" key="5">
    <source>
        <dbReference type="ARBA" id="ARBA00022741"/>
    </source>
</evidence>
<dbReference type="RefSeq" id="WP_405277915.1">
    <property type="nucleotide sequence ID" value="NZ_JBBHLI010000001.1"/>
</dbReference>
<evidence type="ECO:0000313" key="10">
    <source>
        <dbReference type="Proteomes" id="UP001484239"/>
    </source>
</evidence>
<dbReference type="InterPro" id="IPR050388">
    <property type="entry name" value="ABC_Ni/Peptide_Import"/>
</dbReference>
<dbReference type="GO" id="GO:0005524">
    <property type="term" value="F:ATP binding"/>
    <property type="evidence" value="ECO:0007669"/>
    <property type="project" value="UniProtKB-KW"/>
</dbReference>
<dbReference type="PROSITE" id="PS50893">
    <property type="entry name" value="ABC_TRANSPORTER_2"/>
    <property type="match status" value="1"/>
</dbReference>
<evidence type="ECO:0000256" key="1">
    <source>
        <dbReference type="ARBA" id="ARBA00004417"/>
    </source>
</evidence>
<dbReference type="InterPro" id="IPR003593">
    <property type="entry name" value="AAA+_ATPase"/>
</dbReference>
<comment type="subcellular location">
    <subcellularLocation>
        <location evidence="1">Cell inner membrane</location>
        <topology evidence="1">Peripheral membrane protein</topology>
    </subcellularLocation>
</comment>
<dbReference type="Pfam" id="PF08352">
    <property type="entry name" value="oligo_HPY"/>
    <property type="match status" value="1"/>
</dbReference>
<keyword evidence="5" id="KW-0547">Nucleotide-binding</keyword>
<name>A0ABU9E758_9BACT</name>
<feature type="domain" description="ABC transporter" evidence="8">
    <location>
        <begin position="7"/>
        <end position="259"/>
    </location>
</feature>
<dbReference type="InterPro" id="IPR003439">
    <property type="entry name" value="ABC_transporter-like_ATP-bd"/>
</dbReference>
<sequence>MTAPPVLEVRDLTVRLPVRGSTAVPAVDGVSFSLSRGERLGLVGESGAGKSLTTLALPGLLPPGIEIGAGSSVRVEGEELVGASARRLRAIRGGSLAMVFQDPANALNPALTVGAQLREVLWLHRRLRGDAARNEALRLLDEVGLSEVDRVYGSPPHRLSGGMRQRACIAIALAGDPAVLVADEPTTALDVTVQARILELLVRLSEERRLSLLLVSHDLAVVARSCHRVAVLYAGRVVEEGPVDRVLVAPRHPYTAALLAARPRVEGPRAVPTPIAGSMPLPGRWPTGCRFHPRCPEALPPCRTAYPPLEGEGADRVACHLHSATRGAV</sequence>
<comment type="caution">
    <text evidence="9">The sequence shown here is derived from an EMBL/GenBank/DDBJ whole genome shotgun (WGS) entry which is preliminary data.</text>
</comment>